<evidence type="ECO:0000313" key="3">
    <source>
        <dbReference type="Proteomes" id="UP000641741"/>
    </source>
</evidence>
<feature type="transmembrane region" description="Helical" evidence="1">
    <location>
        <begin position="23"/>
        <end position="44"/>
    </location>
</feature>
<keyword evidence="1" id="KW-0472">Membrane</keyword>
<evidence type="ECO:0000256" key="1">
    <source>
        <dbReference type="SAM" id="Phobius"/>
    </source>
</evidence>
<keyword evidence="3" id="KW-1185">Reference proteome</keyword>
<evidence type="ECO:0000313" key="2">
    <source>
        <dbReference type="EMBL" id="MBC5696421.1"/>
    </source>
</evidence>
<proteinExistence type="predicted"/>
<keyword evidence="1" id="KW-1133">Transmembrane helix</keyword>
<protein>
    <recommendedName>
        <fullName evidence="4">DUF4760 domain-containing protein</fullName>
    </recommendedName>
</protein>
<keyword evidence="1" id="KW-0812">Transmembrane</keyword>
<accession>A0ABR7GQ28</accession>
<reference evidence="2 3" key="1">
    <citation type="submission" date="2020-08" db="EMBL/GenBank/DDBJ databases">
        <title>Genome public.</title>
        <authorList>
            <person name="Liu C."/>
            <person name="Sun Q."/>
        </authorList>
    </citation>
    <scope>NUCLEOTIDE SEQUENCE [LARGE SCALE GENOMIC DNA]</scope>
    <source>
        <strain evidence="2 3">M2</strain>
    </source>
</reference>
<comment type="caution">
    <text evidence="2">The sequence shown here is derived from an EMBL/GenBank/DDBJ whole genome shotgun (WGS) entry which is preliminary data.</text>
</comment>
<name>A0ABR7GQ28_9FIRM</name>
<gene>
    <name evidence="2" type="ORF">H8S02_10770</name>
</gene>
<dbReference type="RefSeq" id="WP_186970523.1">
    <property type="nucleotide sequence ID" value="NZ_JACOPK010000010.1"/>
</dbReference>
<organism evidence="2 3">
    <name type="scientific">Agathobaculum hominis</name>
    <dbReference type="NCBI Taxonomy" id="2763014"/>
    <lineage>
        <taxon>Bacteria</taxon>
        <taxon>Bacillati</taxon>
        <taxon>Bacillota</taxon>
        <taxon>Clostridia</taxon>
        <taxon>Eubacteriales</taxon>
        <taxon>Butyricicoccaceae</taxon>
        <taxon>Agathobaculum</taxon>
    </lineage>
</organism>
<dbReference type="EMBL" id="JACOPK010000010">
    <property type="protein sequence ID" value="MBC5696421.1"/>
    <property type="molecule type" value="Genomic_DNA"/>
</dbReference>
<sequence>MEEIVQELQKISEILLQNQTPAWLTYLSSLGPLILTGISVFIACRQHKQNRNLQKQIANRDSSNLLRQNVLEVYNAYFNGLRVVDQAVGNVADVFASPQSLQQWVYEFQRAYEMLACSYNQAKLMLDDDLLLQALKTSFYKFNDLYGCVNSYYHSGLPFSAMNNAWAVVSPKYMINAGDYVTLSQNLPAMEEFWKLCENRHTQDIRKFMEVFKSSMEDETFDKYFEKHIRMNQL</sequence>
<dbReference type="Proteomes" id="UP000641741">
    <property type="component" value="Unassembled WGS sequence"/>
</dbReference>
<evidence type="ECO:0008006" key="4">
    <source>
        <dbReference type="Google" id="ProtNLM"/>
    </source>
</evidence>